<dbReference type="InterPro" id="IPR050763">
    <property type="entry name" value="ABC_transporter_ATP-binding"/>
</dbReference>
<evidence type="ECO:0000313" key="7">
    <source>
        <dbReference type="EMBL" id="MCZ9677859.1"/>
    </source>
</evidence>
<feature type="domain" description="ABC transporter" evidence="5">
    <location>
        <begin position="15"/>
        <end position="245"/>
    </location>
</feature>
<dbReference type="Pfam" id="PF00005">
    <property type="entry name" value="ABC_tran"/>
    <property type="match status" value="1"/>
</dbReference>
<evidence type="ECO:0000256" key="4">
    <source>
        <dbReference type="ARBA" id="ARBA00022840"/>
    </source>
</evidence>
<sequence length="316" mass="36024">MIISAKDIVKRYRKIESKGLFKKKYHEVLAVNNINLDIKLNDHIGLVGLNGSGKSTLIKMILGILKPSQGEITTFGRDPIKYRQENAMKIGIVFGQRSQLRWDLPPMDTFLLNREIYKIPQAVFEERLAKLVKLLDAEEFLHQPVRTLSLGQRMKAEIIAALIHNPDLIILDEPTIGLDIVTKNSIVKFLNTLHDKTIIFTSHDLDEVEKVCSRVVILNKGVKVFDEGVKALENTDAPTTIEFSSPDSFEKISQIIKNIQVVSQERYKVENIKKDDVKGILSLITQKINIEHIEVKRLKLEYLLEQIAKRGTIHES</sequence>
<evidence type="ECO:0000313" key="6">
    <source>
        <dbReference type="EMBL" id="MCZ3621968.1"/>
    </source>
</evidence>
<name>A0AAW5WWR9_9LACO</name>
<dbReference type="PANTHER" id="PTHR42711">
    <property type="entry name" value="ABC TRANSPORTER ATP-BINDING PROTEIN"/>
    <property type="match status" value="1"/>
</dbReference>
<dbReference type="InterPro" id="IPR003593">
    <property type="entry name" value="AAA+_ATPase"/>
</dbReference>
<dbReference type="InterPro" id="IPR027417">
    <property type="entry name" value="P-loop_NTPase"/>
</dbReference>
<dbReference type="AlphaFoldDB" id="A0AAW5WWR9"/>
<organism evidence="7 9">
    <name type="scientific">Lactobacillus mulieris</name>
    <dbReference type="NCBI Taxonomy" id="2508708"/>
    <lineage>
        <taxon>Bacteria</taxon>
        <taxon>Bacillati</taxon>
        <taxon>Bacillota</taxon>
        <taxon>Bacilli</taxon>
        <taxon>Lactobacillales</taxon>
        <taxon>Lactobacillaceae</taxon>
        <taxon>Lactobacillus</taxon>
    </lineage>
</organism>
<evidence type="ECO:0000256" key="1">
    <source>
        <dbReference type="ARBA" id="ARBA00005417"/>
    </source>
</evidence>
<gene>
    <name evidence="6" type="ORF">L2772_03650</name>
    <name evidence="7" type="ORF">L2Z99_02025</name>
</gene>
<keyword evidence="3" id="KW-0547">Nucleotide-binding</keyword>
<dbReference type="EMBL" id="JAKHPW010000002">
    <property type="protein sequence ID" value="MCZ3621968.1"/>
    <property type="molecule type" value="Genomic_DNA"/>
</dbReference>
<evidence type="ECO:0000313" key="9">
    <source>
        <dbReference type="Proteomes" id="UP001211566"/>
    </source>
</evidence>
<dbReference type="SMART" id="SM00382">
    <property type="entry name" value="AAA"/>
    <property type="match status" value="1"/>
</dbReference>
<keyword evidence="4 7" id="KW-0067">ATP-binding</keyword>
<dbReference type="PROSITE" id="PS50893">
    <property type="entry name" value="ABC_TRANSPORTER_2"/>
    <property type="match status" value="1"/>
</dbReference>
<dbReference type="Gene3D" id="3.40.50.300">
    <property type="entry name" value="P-loop containing nucleotide triphosphate hydrolases"/>
    <property type="match status" value="1"/>
</dbReference>
<dbReference type="GO" id="GO:0016887">
    <property type="term" value="F:ATP hydrolysis activity"/>
    <property type="evidence" value="ECO:0007669"/>
    <property type="project" value="InterPro"/>
</dbReference>
<dbReference type="SUPFAM" id="SSF52540">
    <property type="entry name" value="P-loop containing nucleoside triphosphate hydrolases"/>
    <property type="match status" value="1"/>
</dbReference>
<dbReference type="Proteomes" id="UP001211420">
    <property type="component" value="Unassembled WGS sequence"/>
</dbReference>
<comment type="caution">
    <text evidence="7">The sequence shown here is derived from an EMBL/GenBank/DDBJ whole genome shotgun (WGS) entry which is preliminary data.</text>
</comment>
<evidence type="ECO:0000256" key="3">
    <source>
        <dbReference type="ARBA" id="ARBA00022741"/>
    </source>
</evidence>
<dbReference type="PROSITE" id="PS00211">
    <property type="entry name" value="ABC_TRANSPORTER_1"/>
    <property type="match status" value="1"/>
</dbReference>
<evidence type="ECO:0000313" key="8">
    <source>
        <dbReference type="Proteomes" id="UP001211420"/>
    </source>
</evidence>
<dbReference type="InterPro" id="IPR017871">
    <property type="entry name" value="ABC_transporter-like_CS"/>
</dbReference>
<evidence type="ECO:0000259" key="5">
    <source>
        <dbReference type="PROSITE" id="PS50893"/>
    </source>
</evidence>
<protein>
    <submittedName>
        <fullName evidence="7">ATP-binding cassette domain-containing protein</fullName>
    </submittedName>
</protein>
<reference evidence="7" key="1">
    <citation type="submission" date="2022-01" db="EMBL/GenBank/DDBJ databases">
        <title>STING isolate genome collection.</title>
        <authorList>
            <person name="France M."/>
            <person name="Rutt L."/>
            <person name="Humphrys M."/>
            <person name="Ravel J."/>
        </authorList>
    </citation>
    <scope>NUCLEOTIDE SEQUENCE</scope>
    <source>
        <strain evidence="7">C0081E5</strain>
    </source>
</reference>
<reference evidence="6 8" key="2">
    <citation type="submission" date="2022-01" db="EMBL/GenBank/DDBJ databases">
        <title>VMRC isolate genome collection.</title>
        <authorList>
            <person name="France M."/>
            <person name="Rutt L."/>
            <person name="Humphrys M."/>
            <person name="Ravel J."/>
        </authorList>
    </citation>
    <scope>NUCLEOTIDE SEQUENCE [LARGE SCALE GENOMIC DNA]</scope>
    <source>
        <strain evidence="6 8">C0172B4</strain>
    </source>
</reference>
<evidence type="ECO:0000256" key="2">
    <source>
        <dbReference type="ARBA" id="ARBA00022448"/>
    </source>
</evidence>
<dbReference type="GO" id="GO:0005524">
    <property type="term" value="F:ATP binding"/>
    <property type="evidence" value="ECO:0007669"/>
    <property type="project" value="UniProtKB-KW"/>
</dbReference>
<keyword evidence="8" id="KW-1185">Reference proteome</keyword>
<dbReference type="EMBL" id="JAKHEY010000002">
    <property type="protein sequence ID" value="MCZ9677859.1"/>
    <property type="molecule type" value="Genomic_DNA"/>
</dbReference>
<dbReference type="RefSeq" id="WP_269254557.1">
    <property type="nucleotide sequence ID" value="NZ_JAKHEY010000002.1"/>
</dbReference>
<proteinExistence type="inferred from homology"/>
<dbReference type="PANTHER" id="PTHR42711:SF5">
    <property type="entry name" value="ABC TRANSPORTER ATP-BINDING PROTEIN NATA"/>
    <property type="match status" value="1"/>
</dbReference>
<keyword evidence="2" id="KW-0813">Transport</keyword>
<dbReference type="Proteomes" id="UP001211566">
    <property type="component" value="Unassembled WGS sequence"/>
</dbReference>
<dbReference type="InterPro" id="IPR003439">
    <property type="entry name" value="ABC_transporter-like_ATP-bd"/>
</dbReference>
<accession>A0AAW5WWR9</accession>
<comment type="similarity">
    <text evidence="1">Belongs to the ABC transporter superfamily.</text>
</comment>